<keyword evidence="3 7" id="KW-0560">Oxidoreductase</keyword>
<dbReference type="InterPro" id="IPR036661">
    <property type="entry name" value="Luciferase-like_sf"/>
</dbReference>
<dbReference type="PANTHER" id="PTHR30011:SF16">
    <property type="entry name" value="C2H2 FINGER DOMAIN TRANSCRIPTION FACTOR (EUROFUNG)-RELATED"/>
    <property type="match status" value="1"/>
</dbReference>
<dbReference type="InterPro" id="IPR011251">
    <property type="entry name" value="Luciferase-like_dom"/>
</dbReference>
<accession>A0ABV6ADQ6</accession>
<evidence type="ECO:0000313" key="8">
    <source>
        <dbReference type="Proteomes" id="UP001589692"/>
    </source>
</evidence>
<evidence type="ECO:0000313" key="7">
    <source>
        <dbReference type="EMBL" id="MFB9948702.1"/>
    </source>
</evidence>
<protein>
    <submittedName>
        <fullName evidence="7">LLM class flavin-dependent oxidoreductase</fullName>
        <ecNumber evidence="7">1.-.-.-</ecNumber>
    </submittedName>
</protein>
<reference evidence="7 8" key="1">
    <citation type="submission" date="2024-09" db="EMBL/GenBank/DDBJ databases">
        <authorList>
            <person name="Sun Q."/>
            <person name="Mori K."/>
        </authorList>
    </citation>
    <scope>NUCLEOTIDE SEQUENCE [LARGE SCALE GENOMIC DNA]</scope>
    <source>
        <strain evidence="7 8">TBRC 4938</strain>
    </source>
</reference>
<dbReference type="Proteomes" id="UP001589692">
    <property type="component" value="Unassembled WGS sequence"/>
</dbReference>
<gene>
    <name evidence="7" type="ORF">ACFFP0_07570</name>
</gene>
<evidence type="ECO:0000256" key="4">
    <source>
        <dbReference type="ARBA" id="ARBA00023033"/>
    </source>
</evidence>
<dbReference type="InterPro" id="IPR051260">
    <property type="entry name" value="Diverse_substr_monoxygenases"/>
</dbReference>
<keyword evidence="4" id="KW-0503">Monooxygenase</keyword>
<dbReference type="Gene3D" id="3.20.20.30">
    <property type="entry name" value="Luciferase-like domain"/>
    <property type="match status" value="1"/>
</dbReference>
<keyword evidence="2" id="KW-0288">FMN</keyword>
<comment type="similarity">
    <text evidence="5">Belongs to the NtaA/SnaA/DszA monooxygenase family.</text>
</comment>
<proteinExistence type="inferred from homology"/>
<dbReference type="RefSeq" id="WP_377258384.1">
    <property type="nucleotide sequence ID" value="NZ_JBHMAA010000008.1"/>
</dbReference>
<evidence type="ECO:0000256" key="1">
    <source>
        <dbReference type="ARBA" id="ARBA00022630"/>
    </source>
</evidence>
<dbReference type="SUPFAM" id="SSF51679">
    <property type="entry name" value="Bacterial luciferase-like"/>
    <property type="match status" value="1"/>
</dbReference>
<sequence length="450" mass="49695">MRSTPTPRMMSLGLSMRGTGYHSAGWRDPSTPDNAELDPGHFARVARIAEAAKFDMVFLADALGMRDLDLDREALARTARVSRFEPITLLSYLAGQTSHIGLVGTASTSYNEPFHIARKFASLDHLSGGRAGWNVVTSLSDDEARNFGRETHFSYADRYERAREFVHVTFGLWQGWEEHAFIRDKQSGIFFDPDKLHLLNHKGKHFSVQGPLNIDRPIQGYPLISQAGQSEDGQELAAETADIVFSIQNSIEGAKSYYDSVKGRLAKYGREPDELRVLPGLQPIVGRTEDEARAKFDALQALVDEGVGMAHLTSLFGDLSAYPIDGPLPDMEPKRSGAAATVIRLARDIARGGDLTIRQLYQALAPGRGHKVLIGSPIRIADTMEEWFRAGAADGFNITPATLPRGIEDFAELVVPELQRRGLFRTEYTGRTLRENMGVRRIGGTQQVTA</sequence>
<dbReference type="InterPro" id="IPR016215">
    <property type="entry name" value="NTA_MOA"/>
</dbReference>
<name>A0ABV6ADQ6_9HYPH</name>
<dbReference type="PIRSF" id="PIRSF000337">
    <property type="entry name" value="NTA_MOA"/>
    <property type="match status" value="1"/>
</dbReference>
<evidence type="ECO:0000259" key="6">
    <source>
        <dbReference type="Pfam" id="PF00296"/>
    </source>
</evidence>
<keyword evidence="1" id="KW-0285">Flavoprotein</keyword>
<dbReference type="CDD" id="cd01095">
    <property type="entry name" value="Nitrilotriacetate_monoxgenase"/>
    <property type="match status" value="1"/>
</dbReference>
<dbReference type="PANTHER" id="PTHR30011">
    <property type="entry name" value="ALKANESULFONATE MONOOXYGENASE-RELATED"/>
    <property type="match status" value="1"/>
</dbReference>
<keyword evidence="8" id="KW-1185">Reference proteome</keyword>
<comment type="caution">
    <text evidence="7">The sequence shown here is derived from an EMBL/GenBank/DDBJ whole genome shotgun (WGS) entry which is preliminary data.</text>
</comment>
<dbReference type="EC" id="1.-.-.-" evidence="7"/>
<evidence type="ECO:0000256" key="2">
    <source>
        <dbReference type="ARBA" id="ARBA00022643"/>
    </source>
</evidence>
<dbReference type="NCBIfam" id="TIGR03860">
    <property type="entry name" value="FMN_nitrolo"/>
    <property type="match status" value="1"/>
</dbReference>
<evidence type="ECO:0000256" key="3">
    <source>
        <dbReference type="ARBA" id="ARBA00023002"/>
    </source>
</evidence>
<dbReference type="EMBL" id="JBHMAA010000008">
    <property type="protein sequence ID" value="MFB9948702.1"/>
    <property type="molecule type" value="Genomic_DNA"/>
</dbReference>
<dbReference type="Pfam" id="PF00296">
    <property type="entry name" value="Bac_luciferase"/>
    <property type="match status" value="1"/>
</dbReference>
<evidence type="ECO:0000256" key="5">
    <source>
        <dbReference type="ARBA" id="ARBA00033748"/>
    </source>
</evidence>
<feature type="domain" description="Luciferase-like" evidence="6">
    <location>
        <begin position="32"/>
        <end position="392"/>
    </location>
</feature>
<organism evidence="7 8">
    <name type="scientific">Rhizobium puerariae</name>
    <dbReference type="NCBI Taxonomy" id="1585791"/>
    <lineage>
        <taxon>Bacteria</taxon>
        <taxon>Pseudomonadati</taxon>
        <taxon>Pseudomonadota</taxon>
        <taxon>Alphaproteobacteria</taxon>
        <taxon>Hyphomicrobiales</taxon>
        <taxon>Rhizobiaceae</taxon>
        <taxon>Rhizobium/Agrobacterium group</taxon>
        <taxon>Rhizobium</taxon>
    </lineage>
</organism>
<dbReference type="GO" id="GO:0016491">
    <property type="term" value="F:oxidoreductase activity"/>
    <property type="evidence" value="ECO:0007669"/>
    <property type="project" value="UniProtKB-KW"/>
</dbReference>